<dbReference type="EMBL" id="CAKKLH010000062">
    <property type="protein sequence ID" value="CAH0101615.1"/>
    <property type="molecule type" value="Genomic_DNA"/>
</dbReference>
<name>A0A8J2W1X8_9CRUS</name>
<sequence>MNAKINAWEKFISNLIPKKGQKELCAFTKLMTGRSFNNSAAGQVLLLSSNVPVTDPKEKADLLTEHILGERNINQIGHQEIKKSNMNALQSTDSIRLNSPITTVEVSHALKK</sequence>
<dbReference type="OrthoDB" id="8058536at2759"/>
<evidence type="ECO:0000313" key="1">
    <source>
        <dbReference type="EMBL" id="CAH0101615.1"/>
    </source>
</evidence>
<dbReference type="Proteomes" id="UP000789390">
    <property type="component" value="Unassembled WGS sequence"/>
</dbReference>
<dbReference type="AlphaFoldDB" id="A0A8J2W1X8"/>
<gene>
    <name evidence="1" type="ORF">DGAL_LOCUS3953</name>
</gene>
<comment type="caution">
    <text evidence="1">The sequence shown here is derived from an EMBL/GenBank/DDBJ whole genome shotgun (WGS) entry which is preliminary data.</text>
</comment>
<protein>
    <submittedName>
        <fullName evidence="1">Uncharacterized protein</fullName>
    </submittedName>
</protein>
<proteinExistence type="predicted"/>
<organism evidence="1 2">
    <name type="scientific">Daphnia galeata</name>
    <dbReference type="NCBI Taxonomy" id="27404"/>
    <lineage>
        <taxon>Eukaryota</taxon>
        <taxon>Metazoa</taxon>
        <taxon>Ecdysozoa</taxon>
        <taxon>Arthropoda</taxon>
        <taxon>Crustacea</taxon>
        <taxon>Branchiopoda</taxon>
        <taxon>Diplostraca</taxon>
        <taxon>Cladocera</taxon>
        <taxon>Anomopoda</taxon>
        <taxon>Daphniidae</taxon>
        <taxon>Daphnia</taxon>
    </lineage>
</organism>
<accession>A0A8J2W1X8</accession>
<reference evidence="1" key="1">
    <citation type="submission" date="2021-11" db="EMBL/GenBank/DDBJ databases">
        <authorList>
            <person name="Schell T."/>
        </authorList>
    </citation>
    <scope>NUCLEOTIDE SEQUENCE</scope>
    <source>
        <strain evidence="1">M5</strain>
    </source>
</reference>
<keyword evidence="2" id="KW-1185">Reference proteome</keyword>
<evidence type="ECO:0000313" key="2">
    <source>
        <dbReference type="Proteomes" id="UP000789390"/>
    </source>
</evidence>